<dbReference type="GO" id="GO:0016837">
    <property type="term" value="F:carbon-oxygen lyase activity, acting on polysaccharides"/>
    <property type="evidence" value="ECO:0007669"/>
    <property type="project" value="UniProtKB-ARBA"/>
</dbReference>
<feature type="domain" description="Polysaccharide lyase family 8 C-terminal" evidence="7">
    <location>
        <begin position="681"/>
        <end position="744"/>
    </location>
</feature>
<feature type="chain" id="PRO_5038431490" evidence="5">
    <location>
        <begin position="34"/>
        <end position="791"/>
    </location>
</feature>
<feature type="domain" description="Polysaccharide lyase 8 N-terminal alpha-helical" evidence="8">
    <location>
        <begin position="49"/>
        <end position="369"/>
    </location>
</feature>
<evidence type="ECO:0000259" key="7">
    <source>
        <dbReference type="Pfam" id="PF02884"/>
    </source>
</evidence>
<dbReference type="InterPro" id="IPR003159">
    <property type="entry name" value="Lyase_8_central_dom"/>
</dbReference>
<dbReference type="PROSITE" id="PS51318">
    <property type="entry name" value="TAT"/>
    <property type="match status" value="1"/>
</dbReference>
<gene>
    <name evidence="9" type="ORF">G6034_02825</name>
</gene>
<dbReference type="Gene3D" id="2.60.220.10">
    <property type="entry name" value="Polysaccharide lyase family 8-like, C-terminal"/>
    <property type="match status" value="1"/>
</dbReference>
<sequence length="791" mass="83278">MTHEVSRRHILQGTAALTFAGLLTGGFAPMAQAAEAATPADLQALRERWVDQITGRLLIDPADPDFKAAIASQDRAVAKSVSLLAPRPGKMGVFTDAPFSSEAQMVTSYKRLAQMATAWATPGSQYEGSAALLAQILGALEDGNTYIYNDGQAEHGNWWSWEIGTPKALADTLAVLGGNVSPDLIARYCAAIDHFIPDPTKQFPDSRGKILSEGANRVDICQAIIMRSIVGGDTARLAAAISALSPVWQYVTSGNGFYADGSFVQHTTIPYTGTYGVVLLGGLAKLFSLLGGSDHAVSDPSRTILFNTVEDSFAPFMHDGLMMDSVRGRAISRTQERGFDDGAITIEAVLWLARGVDAATCDRWRSLCKGWVARNKYSNPLVGASIPRTALLKELATSAPRAAAETPGHKFFPGMDRSVFRGKGWAAALGLSSRRTTWYECGNGENNRGAQTGSGMTYLYAGDQGHFDDDFWPTANLSRLPGITVDTTPLPPKVEGEWGAATPHNEWTGGVTLDGIGAVGMHLIGPGGTGLQARKAWFHTTDMVVALGADITTASGAAVESIVEHRNLGAAGGQAITVDGRPHTAAAGTQVRYSRPRWAHLEGTGGYLLLGEGDLTVLREQRTGAWRDINTGGTPDIVSRQYATLLFEHGAAPSGAAYAYALLPGASAGDTAKAAGKSAPKVLRNDKAGQGLELDKKTTAALFWAPGTVGNLTADGPACVLFHGSPGQGVLAVSDPTQTAASVTVTIRDVRYRRINSTVGATLSVDRQGGVIVTIPTAGLLGRTVEVTLHG</sequence>
<dbReference type="AlphaFoldDB" id="A0A7Y7IE98"/>
<dbReference type="EMBL" id="JAAMFM010000002">
    <property type="protein sequence ID" value="NVM93857.1"/>
    <property type="molecule type" value="Genomic_DNA"/>
</dbReference>
<dbReference type="PANTHER" id="PTHR38481">
    <property type="entry name" value="HYALURONATE LYASE"/>
    <property type="match status" value="1"/>
</dbReference>
<dbReference type="GO" id="GO:0005576">
    <property type="term" value="C:extracellular region"/>
    <property type="evidence" value="ECO:0007669"/>
    <property type="project" value="InterPro"/>
</dbReference>
<dbReference type="Gene3D" id="1.50.10.100">
    <property type="entry name" value="Chondroitin AC/alginate lyase"/>
    <property type="match status" value="1"/>
</dbReference>
<comment type="similarity">
    <text evidence="1">Belongs to the polysaccharide lyase 8 family.</text>
</comment>
<dbReference type="SUPFAM" id="SSF48230">
    <property type="entry name" value="Chondroitin AC/alginate lyase"/>
    <property type="match status" value="1"/>
</dbReference>
<dbReference type="Pfam" id="PF08124">
    <property type="entry name" value="Lyase_8_N"/>
    <property type="match status" value="1"/>
</dbReference>
<keyword evidence="3 9" id="KW-0456">Lyase</keyword>
<dbReference type="InterPro" id="IPR014718">
    <property type="entry name" value="GH-type_carb-bd"/>
</dbReference>
<keyword evidence="2 5" id="KW-0732">Signal</keyword>
<evidence type="ECO:0000256" key="4">
    <source>
        <dbReference type="PIRSR" id="PIRSR638970-1"/>
    </source>
</evidence>
<accession>A0A7Y7IE98</accession>
<dbReference type="InterPro" id="IPR011071">
    <property type="entry name" value="Lyase_8-like_C"/>
</dbReference>
<dbReference type="Gene3D" id="2.70.98.10">
    <property type="match status" value="1"/>
</dbReference>
<evidence type="ECO:0000259" key="8">
    <source>
        <dbReference type="Pfam" id="PF08124"/>
    </source>
</evidence>
<name>A0A7Y7IE98_9MICC</name>
<dbReference type="SUPFAM" id="SSF74650">
    <property type="entry name" value="Galactose mutarotase-like"/>
    <property type="match status" value="1"/>
</dbReference>
<feature type="signal peptide" evidence="5">
    <location>
        <begin position="1"/>
        <end position="33"/>
    </location>
</feature>
<dbReference type="InterPro" id="IPR008929">
    <property type="entry name" value="Chondroitin_lyas"/>
</dbReference>
<dbReference type="SUPFAM" id="SSF49863">
    <property type="entry name" value="Hyaluronate lyase-like, C-terminal domain"/>
    <property type="match status" value="1"/>
</dbReference>
<dbReference type="InterPro" id="IPR011013">
    <property type="entry name" value="Gal_mutarotase_sf_dom"/>
</dbReference>
<keyword evidence="10" id="KW-1185">Reference proteome</keyword>
<dbReference type="CDD" id="cd01083">
    <property type="entry name" value="GAG_Lyase"/>
    <property type="match status" value="1"/>
</dbReference>
<dbReference type="Pfam" id="PF02884">
    <property type="entry name" value="Lyase_8_C"/>
    <property type="match status" value="1"/>
</dbReference>
<comment type="caution">
    <text evidence="9">The sequence shown here is derived from an EMBL/GenBank/DDBJ whole genome shotgun (WGS) entry which is preliminary data.</text>
</comment>
<evidence type="ECO:0000256" key="1">
    <source>
        <dbReference type="ARBA" id="ARBA00006699"/>
    </source>
</evidence>
<proteinExistence type="inferred from homology"/>
<dbReference type="InterPro" id="IPR006311">
    <property type="entry name" value="TAT_signal"/>
</dbReference>
<dbReference type="InterPro" id="IPR012970">
    <property type="entry name" value="Lyase_8_alpha_N"/>
</dbReference>
<dbReference type="InterPro" id="IPR038970">
    <property type="entry name" value="Lyase_8"/>
</dbReference>
<feature type="domain" description="Polysaccharide lyase family 8 central" evidence="6">
    <location>
        <begin position="409"/>
        <end position="667"/>
    </location>
</feature>
<dbReference type="PANTHER" id="PTHR38481:SF1">
    <property type="entry name" value="HYALURONATE LYASE"/>
    <property type="match status" value="1"/>
</dbReference>
<evidence type="ECO:0000256" key="3">
    <source>
        <dbReference type="ARBA" id="ARBA00023239"/>
    </source>
</evidence>
<organism evidence="9 10">
    <name type="scientific">Arthrobacter wenxiniae</name>
    <dbReference type="NCBI Taxonomy" id="2713570"/>
    <lineage>
        <taxon>Bacteria</taxon>
        <taxon>Bacillati</taxon>
        <taxon>Actinomycetota</taxon>
        <taxon>Actinomycetes</taxon>
        <taxon>Micrococcales</taxon>
        <taxon>Micrococcaceae</taxon>
        <taxon>Arthrobacter</taxon>
    </lineage>
</organism>
<feature type="active site" evidence="4">
    <location>
        <position position="329"/>
    </location>
</feature>
<evidence type="ECO:0000259" key="6">
    <source>
        <dbReference type="Pfam" id="PF02278"/>
    </source>
</evidence>
<dbReference type="RefSeq" id="WP_176633572.1">
    <property type="nucleotide sequence ID" value="NZ_JAAMFM010000002.1"/>
</dbReference>
<evidence type="ECO:0000256" key="5">
    <source>
        <dbReference type="SAM" id="SignalP"/>
    </source>
</evidence>
<dbReference type="InterPro" id="IPR004103">
    <property type="entry name" value="Lyase_8_C"/>
</dbReference>
<feature type="active site" evidence="4">
    <location>
        <position position="275"/>
    </location>
</feature>
<reference evidence="9 10" key="1">
    <citation type="submission" date="2020-02" db="EMBL/GenBank/DDBJ databases">
        <title>Genome sequence of strain AETb3-4.</title>
        <authorList>
            <person name="Gao J."/>
            <person name="Zhang X."/>
        </authorList>
    </citation>
    <scope>NUCLEOTIDE SEQUENCE [LARGE SCALE GENOMIC DNA]</scope>
    <source>
        <strain evidence="9 10">AETb3-4</strain>
    </source>
</reference>
<evidence type="ECO:0000313" key="10">
    <source>
        <dbReference type="Proteomes" id="UP000543556"/>
    </source>
</evidence>
<protein>
    <submittedName>
        <fullName evidence="9">Polysaccharide lyase 8 family protein</fullName>
    </submittedName>
</protein>
<evidence type="ECO:0000313" key="9">
    <source>
        <dbReference type="EMBL" id="NVM93857.1"/>
    </source>
</evidence>
<dbReference type="Pfam" id="PF02278">
    <property type="entry name" value="Lyase_8"/>
    <property type="match status" value="1"/>
</dbReference>
<feature type="active site" evidence="4">
    <location>
        <position position="266"/>
    </location>
</feature>
<dbReference type="GO" id="GO:0030246">
    <property type="term" value="F:carbohydrate binding"/>
    <property type="evidence" value="ECO:0007669"/>
    <property type="project" value="InterPro"/>
</dbReference>
<dbReference type="GO" id="GO:0005975">
    <property type="term" value="P:carbohydrate metabolic process"/>
    <property type="evidence" value="ECO:0007669"/>
    <property type="project" value="InterPro"/>
</dbReference>
<dbReference type="Proteomes" id="UP000543556">
    <property type="component" value="Unassembled WGS sequence"/>
</dbReference>
<evidence type="ECO:0000256" key="2">
    <source>
        <dbReference type="ARBA" id="ARBA00022729"/>
    </source>
</evidence>